<dbReference type="OrthoDB" id="3251205at2759"/>
<name>A0A284QLH2_ARMOS</name>
<dbReference type="EMBL" id="FUEG01000001">
    <property type="protein sequence ID" value="SJK97305.1"/>
    <property type="molecule type" value="Genomic_DNA"/>
</dbReference>
<dbReference type="PANTHER" id="PTHR33096:SF1">
    <property type="entry name" value="CXC1-LIKE CYSTEINE CLUSTER ASSOCIATED WITH KDZ TRANSPOSASES DOMAIN-CONTAINING PROTEIN"/>
    <property type="match status" value="1"/>
</dbReference>
<sequence length="360" mass="41448">MKIPEEDEGAEVVDLKKKCRTKEDTQLCNESYFLSHSEAKNYLKEAIGEMLVMDPDEADGNDPSPCSDRWRNMVNDQTSRMWGIYDETGIFVSLCRHGFVLVAADMVRSGELAKYPIAIVDKLLDVFGEDLGVGYDIGCKFLCNNYLQAVNTIREMPTLLHSMKLLGVDSKSRFEEWLKEEREYLDSLKKEPETETLDMEYYTELVQLYNLEAEWKSMQTNFANYTQVDYSGSKDMTSKRETDEENYLLHREEVLQKTDPCLAYQIYQYCLQRSRFHDLHLQRFHGLHLALAKIGYTKTFSVGEAENCVGMVLHLPSINSKAQDEDYIPVDPNVEGNDSDNEEDEMEIQEEVASIFAAIS</sequence>
<reference evidence="2" key="1">
    <citation type="journal article" date="2017" name="Nat. Ecol. Evol.">
        <title>Genome expansion and lineage-specific genetic innovations in the forest pathogenic fungi Armillaria.</title>
        <authorList>
            <person name="Sipos G."/>
            <person name="Prasanna A.N."/>
            <person name="Walter M.C."/>
            <person name="O'Connor E."/>
            <person name="Balint B."/>
            <person name="Krizsan K."/>
            <person name="Kiss B."/>
            <person name="Hess J."/>
            <person name="Varga T."/>
            <person name="Slot J."/>
            <person name="Riley R."/>
            <person name="Boka B."/>
            <person name="Rigling D."/>
            <person name="Barry K."/>
            <person name="Lee J."/>
            <person name="Mihaltcheva S."/>
            <person name="LaButti K."/>
            <person name="Lipzen A."/>
            <person name="Waldron R."/>
            <person name="Moloney N.M."/>
            <person name="Sperisen C."/>
            <person name="Kredics L."/>
            <person name="Vagvoelgyi C."/>
            <person name="Patrignani A."/>
            <person name="Fitzpatrick D."/>
            <person name="Nagy I."/>
            <person name="Doyle S."/>
            <person name="Anderson J.B."/>
            <person name="Grigoriev I.V."/>
            <person name="Gueldener U."/>
            <person name="Muensterkoetter M."/>
            <person name="Nagy L.G."/>
        </authorList>
    </citation>
    <scope>NUCLEOTIDE SEQUENCE [LARGE SCALE GENOMIC DNA]</scope>
    <source>
        <strain evidence="2">C18/9</strain>
    </source>
</reference>
<dbReference type="AlphaFoldDB" id="A0A284QLH2"/>
<dbReference type="PANTHER" id="PTHR33096">
    <property type="entry name" value="CXC2 DOMAIN-CONTAINING PROTEIN"/>
    <property type="match status" value="1"/>
</dbReference>
<dbReference type="STRING" id="47428.A0A284QLH2"/>
<evidence type="ECO:0000313" key="1">
    <source>
        <dbReference type="EMBL" id="SJK97305.1"/>
    </source>
</evidence>
<proteinExistence type="predicted"/>
<dbReference type="Pfam" id="PF18758">
    <property type="entry name" value="KDZ"/>
    <property type="match status" value="1"/>
</dbReference>
<gene>
    <name evidence="1" type="ORF">ARMOST_00557</name>
</gene>
<keyword evidence="2" id="KW-1185">Reference proteome</keyword>
<accession>A0A284QLH2</accession>
<dbReference type="Proteomes" id="UP000219338">
    <property type="component" value="Unassembled WGS sequence"/>
</dbReference>
<evidence type="ECO:0000313" key="2">
    <source>
        <dbReference type="Proteomes" id="UP000219338"/>
    </source>
</evidence>
<dbReference type="InterPro" id="IPR040521">
    <property type="entry name" value="KDZ"/>
</dbReference>
<protein>
    <submittedName>
        <fullName evidence="1">Uncharacterized protein</fullName>
    </submittedName>
</protein>
<organism evidence="1 2">
    <name type="scientific">Armillaria ostoyae</name>
    <name type="common">Armillaria root rot fungus</name>
    <dbReference type="NCBI Taxonomy" id="47428"/>
    <lineage>
        <taxon>Eukaryota</taxon>
        <taxon>Fungi</taxon>
        <taxon>Dikarya</taxon>
        <taxon>Basidiomycota</taxon>
        <taxon>Agaricomycotina</taxon>
        <taxon>Agaricomycetes</taxon>
        <taxon>Agaricomycetidae</taxon>
        <taxon>Agaricales</taxon>
        <taxon>Marasmiineae</taxon>
        <taxon>Physalacriaceae</taxon>
        <taxon>Armillaria</taxon>
    </lineage>
</organism>